<sequence length="179" mass="21005">MSFLIKSAPFRHFPLHPLVLAPKRTHWNKDYKPGPYPYSLEEKRLAAEKYNLHPAEYRAYPDDGFGRGDYPKLPDLGYESRDHHYPWDNPEHLRNFGEPLHAEFGLVRQDRLNVGVKMRYPLWLQVLQFFGAMLASAGLFWFFEKFKAFHPVIPTQCPEEGVTHYTFEPEEEGKPGKSK</sequence>
<dbReference type="GO" id="GO:0005739">
    <property type="term" value="C:mitochondrion"/>
    <property type="evidence" value="ECO:0007669"/>
    <property type="project" value="InterPro"/>
</dbReference>
<evidence type="ECO:0008006" key="4">
    <source>
        <dbReference type="Google" id="ProtNLM"/>
    </source>
</evidence>
<keyword evidence="1" id="KW-0812">Transmembrane</keyword>
<dbReference type="PANTHER" id="PTHR12840:SF1">
    <property type="entry name" value="NADH DEHYDROGENASE [UBIQUINONE] 1 BETA SUBCOMPLEX SUBUNIT 8, MITOCHONDRIAL"/>
    <property type="match status" value="1"/>
</dbReference>
<dbReference type="Proteomes" id="UP001168821">
    <property type="component" value="Unassembled WGS sequence"/>
</dbReference>
<dbReference type="InterPro" id="IPR008699">
    <property type="entry name" value="NDUFB8"/>
</dbReference>
<dbReference type="AlphaFoldDB" id="A0AA38I0M5"/>
<protein>
    <recommendedName>
        <fullName evidence="4">NADH dehydrogenase [ubiquinone] 1 beta subcomplex subunit 8, mitochondrial</fullName>
    </recommendedName>
</protein>
<name>A0AA38I0M5_9CUCU</name>
<reference evidence="2" key="1">
    <citation type="journal article" date="2023" name="G3 (Bethesda)">
        <title>Whole genome assemblies of Zophobas morio and Tenebrio molitor.</title>
        <authorList>
            <person name="Kaur S."/>
            <person name="Stinson S.A."/>
            <person name="diCenzo G.C."/>
        </authorList>
    </citation>
    <scope>NUCLEOTIDE SEQUENCE</scope>
    <source>
        <strain evidence="2">QUZm001</strain>
    </source>
</reference>
<feature type="transmembrane region" description="Helical" evidence="1">
    <location>
        <begin position="122"/>
        <end position="143"/>
    </location>
</feature>
<comment type="caution">
    <text evidence="2">The sequence shown here is derived from an EMBL/GenBank/DDBJ whole genome shotgun (WGS) entry which is preliminary data.</text>
</comment>
<keyword evidence="3" id="KW-1185">Reference proteome</keyword>
<organism evidence="2 3">
    <name type="scientific">Zophobas morio</name>
    <dbReference type="NCBI Taxonomy" id="2755281"/>
    <lineage>
        <taxon>Eukaryota</taxon>
        <taxon>Metazoa</taxon>
        <taxon>Ecdysozoa</taxon>
        <taxon>Arthropoda</taxon>
        <taxon>Hexapoda</taxon>
        <taxon>Insecta</taxon>
        <taxon>Pterygota</taxon>
        <taxon>Neoptera</taxon>
        <taxon>Endopterygota</taxon>
        <taxon>Coleoptera</taxon>
        <taxon>Polyphaga</taxon>
        <taxon>Cucujiformia</taxon>
        <taxon>Tenebrionidae</taxon>
        <taxon>Zophobas</taxon>
    </lineage>
</organism>
<evidence type="ECO:0000256" key="1">
    <source>
        <dbReference type="SAM" id="Phobius"/>
    </source>
</evidence>
<accession>A0AA38I0M5</accession>
<dbReference type="Pfam" id="PF05821">
    <property type="entry name" value="NDUF_B8"/>
    <property type="match status" value="1"/>
</dbReference>
<dbReference type="PANTHER" id="PTHR12840">
    <property type="entry name" value="NADH-UBIQUINONE OXIDOREDUCTASE ASHI SUBUNIT"/>
    <property type="match status" value="1"/>
</dbReference>
<proteinExistence type="predicted"/>
<dbReference type="EMBL" id="JALNTZ010000006">
    <property type="protein sequence ID" value="KAJ3648043.1"/>
    <property type="molecule type" value="Genomic_DNA"/>
</dbReference>
<keyword evidence="1" id="KW-0472">Membrane</keyword>
<evidence type="ECO:0000313" key="3">
    <source>
        <dbReference type="Proteomes" id="UP001168821"/>
    </source>
</evidence>
<gene>
    <name evidence="2" type="ORF">Zmor_019879</name>
</gene>
<keyword evidence="1" id="KW-1133">Transmembrane helix</keyword>
<evidence type="ECO:0000313" key="2">
    <source>
        <dbReference type="EMBL" id="KAJ3648043.1"/>
    </source>
</evidence>